<sequence length="170" mass="19415">MKKIFRIGIVFFFVLFAYILKTIITDSFENHSTTKDSQTTLSSSAVVLESTQSTTSNTAETSEELAKVEQLDQQPAETTDGVDLNMENYQPLDNTSKEEMEKELSRIKQEFADSMKELTTGEEFDELKDSYRELVAPLSPYTWIDKLNALKEELKVKQAQLEAEQLNQQP</sequence>
<feature type="compositionally biased region" description="Low complexity" evidence="1">
    <location>
        <begin position="50"/>
        <end position="60"/>
    </location>
</feature>
<accession>A0A1E5GSX1</accession>
<feature type="region of interest" description="Disordered" evidence="1">
    <location>
        <begin position="50"/>
        <end position="100"/>
    </location>
</feature>
<dbReference type="EMBL" id="MIJY01000014">
    <property type="protein sequence ID" value="OEG15766.1"/>
    <property type="molecule type" value="Genomic_DNA"/>
</dbReference>
<evidence type="ECO:0000313" key="3">
    <source>
        <dbReference type="Proteomes" id="UP000095094"/>
    </source>
</evidence>
<comment type="caution">
    <text evidence="2">The sequence shown here is derived from an EMBL/GenBank/DDBJ whole genome shotgun (WGS) entry which is preliminary data.</text>
</comment>
<organism evidence="2 3">
    <name type="scientific">Enterococcus termitis</name>
    <dbReference type="NCBI Taxonomy" id="332950"/>
    <lineage>
        <taxon>Bacteria</taxon>
        <taxon>Bacillati</taxon>
        <taxon>Bacillota</taxon>
        <taxon>Bacilli</taxon>
        <taxon>Lactobacillales</taxon>
        <taxon>Enterococcaceae</taxon>
        <taxon>Enterococcus</taxon>
    </lineage>
</organism>
<keyword evidence="3" id="KW-1185">Reference proteome</keyword>
<gene>
    <name evidence="2" type="ORF">BCR25_18640</name>
</gene>
<evidence type="ECO:0000313" key="2">
    <source>
        <dbReference type="EMBL" id="OEG15766.1"/>
    </source>
</evidence>
<evidence type="ECO:0000256" key="1">
    <source>
        <dbReference type="SAM" id="MobiDB-lite"/>
    </source>
</evidence>
<dbReference type="RefSeq" id="WP_069663421.1">
    <property type="nucleotide sequence ID" value="NZ_JBHUJJ010000001.1"/>
</dbReference>
<name>A0A1E5GSX1_9ENTE</name>
<reference evidence="3" key="1">
    <citation type="submission" date="2016-09" db="EMBL/GenBank/DDBJ databases">
        <authorList>
            <person name="Gulvik C.A."/>
        </authorList>
    </citation>
    <scope>NUCLEOTIDE SEQUENCE [LARGE SCALE GENOMIC DNA]</scope>
    <source>
        <strain evidence="3">LMG 8895</strain>
    </source>
</reference>
<proteinExistence type="predicted"/>
<dbReference type="AlphaFoldDB" id="A0A1E5GSX1"/>
<dbReference type="Proteomes" id="UP000095094">
    <property type="component" value="Unassembled WGS sequence"/>
</dbReference>
<protein>
    <submittedName>
        <fullName evidence="2">Uncharacterized protein</fullName>
    </submittedName>
</protein>